<dbReference type="FunFam" id="2.30.38.10:FF:000001">
    <property type="entry name" value="Non-ribosomal peptide synthetase PvdI"/>
    <property type="match status" value="2"/>
</dbReference>
<keyword evidence="7" id="KW-1185">Reference proteome</keyword>
<dbReference type="RefSeq" id="WP_073072320.1">
    <property type="nucleotide sequence ID" value="NZ_MPPI01000015.1"/>
</dbReference>
<dbReference type="SMART" id="SM00823">
    <property type="entry name" value="PKS_PP"/>
    <property type="match status" value="2"/>
</dbReference>
<protein>
    <submittedName>
        <fullName evidence="6">Non-ribosomal peptide synthetase</fullName>
    </submittedName>
</protein>
<dbReference type="Pfam" id="PF13193">
    <property type="entry name" value="AMP-binding_C"/>
    <property type="match status" value="2"/>
</dbReference>
<keyword evidence="3" id="KW-0596">Phosphopantetheine</keyword>
<dbReference type="Gene3D" id="2.30.38.10">
    <property type="entry name" value="Luciferase, Domain 3"/>
    <property type="match status" value="2"/>
</dbReference>
<dbReference type="FunFam" id="3.40.50.980:FF:000001">
    <property type="entry name" value="Non-ribosomal peptide synthetase"/>
    <property type="match status" value="2"/>
</dbReference>
<dbReference type="InterPro" id="IPR000873">
    <property type="entry name" value="AMP-dep_synth/lig_dom"/>
</dbReference>
<keyword evidence="4" id="KW-0597">Phosphoprotein</keyword>
<reference evidence="6 7" key="1">
    <citation type="submission" date="2018-02" db="EMBL/GenBank/DDBJ databases">
        <authorList>
            <person name="Cohen D.B."/>
            <person name="Kent A.D."/>
        </authorList>
    </citation>
    <scope>NUCLEOTIDE SEQUENCE [LARGE SCALE GENOMIC DNA]</scope>
    <source>
        <strain evidence="6 7">ULC007</strain>
    </source>
</reference>
<accession>A0A2T1DB21</accession>
<dbReference type="STRING" id="1920490.GCA_001895925_04907"/>
<evidence type="ECO:0000259" key="5">
    <source>
        <dbReference type="PROSITE" id="PS50075"/>
    </source>
</evidence>
<dbReference type="FunFam" id="1.10.1200.10:FF:000016">
    <property type="entry name" value="Non-ribosomal peptide synthase"/>
    <property type="match status" value="1"/>
</dbReference>
<dbReference type="CDD" id="cd12116">
    <property type="entry name" value="A_NRPS_Ta1_like"/>
    <property type="match status" value="1"/>
</dbReference>
<dbReference type="SUPFAM" id="SSF47336">
    <property type="entry name" value="ACP-like"/>
    <property type="match status" value="2"/>
</dbReference>
<dbReference type="InterPro" id="IPR020845">
    <property type="entry name" value="AMP-binding_CS"/>
</dbReference>
<comment type="cofactor">
    <cofactor evidence="1">
        <name>pantetheine 4'-phosphate</name>
        <dbReference type="ChEBI" id="CHEBI:47942"/>
    </cofactor>
</comment>
<dbReference type="FunFam" id="3.30.300.30:FF:000010">
    <property type="entry name" value="Enterobactin synthetase component F"/>
    <property type="match status" value="2"/>
</dbReference>
<dbReference type="InterPro" id="IPR006162">
    <property type="entry name" value="Ppantetheine_attach_site"/>
</dbReference>
<dbReference type="PROSITE" id="PS00455">
    <property type="entry name" value="AMP_BINDING"/>
    <property type="match status" value="1"/>
</dbReference>
<feature type="domain" description="Carrier" evidence="5">
    <location>
        <begin position="772"/>
        <end position="847"/>
    </location>
</feature>
<dbReference type="OrthoDB" id="473401at2"/>
<dbReference type="GO" id="GO:0003824">
    <property type="term" value="F:catalytic activity"/>
    <property type="evidence" value="ECO:0007669"/>
    <property type="project" value="InterPro"/>
</dbReference>
<dbReference type="InterPro" id="IPR025110">
    <property type="entry name" value="AMP-bd_C"/>
</dbReference>
<dbReference type="GO" id="GO:0008610">
    <property type="term" value="P:lipid biosynthetic process"/>
    <property type="evidence" value="ECO:0007669"/>
    <property type="project" value="UniProtKB-ARBA"/>
</dbReference>
<dbReference type="GO" id="GO:0005829">
    <property type="term" value="C:cytosol"/>
    <property type="evidence" value="ECO:0007669"/>
    <property type="project" value="TreeGrafter"/>
</dbReference>
<dbReference type="GO" id="GO:0044550">
    <property type="term" value="P:secondary metabolite biosynthetic process"/>
    <property type="evidence" value="ECO:0007669"/>
    <property type="project" value="UniProtKB-ARBA"/>
</dbReference>
<proteinExistence type="inferred from homology"/>
<evidence type="ECO:0000313" key="7">
    <source>
        <dbReference type="Proteomes" id="UP000238634"/>
    </source>
</evidence>
<dbReference type="PANTHER" id="PTHR45527:SF14">
    <property type="entry name" value="PLIPASTATIN SYNTHASE SUBUNIT B"/>
    <property type="match status" value="1"/>
</dbReference>
<dbReference type="EMBL" id="PVWG01000025">
    <property type="protein sequence ID" value="PSB17679.1"/>
    <property type="molecule type" value="Genomic_DNA"/>
</dbReference>
<dbReference type="GO" id="GO:0031177">
    <property type="term" value="F:phosphopantetheine binding"/>
    <property type="evidence" value="ECO:0007669"/>
    <property type="project" value="InterPro"/>
</dbReference>
<dbReference type="PANTHER" id="PTHR45527">
    <property type="entry name" value="NONRIBOSOMAL PEPTIDE SYNTHETASE"/>
    <property type="match status" value="1"/>
</dbReference>
<dbReference type="InterPro" id="IPR023213">
    <property type="entry name" value="CAT-like_dom_sf"/>
</dbReference>
<dbReference type="InterPro" id="IPR036736">
    <property type="entry name" value="ACP-like_sf"/>
</dbReference>
<dbReference type="Gene3D" id="3.30.300.30">
    <property type="match status" value="2"/>
</dbReference>
<dbReference type="InterPro" id="IPR010071">
    <property type="entry name" value="AA_adenyl_dom"/>
</dbReference>
<evidence type="ECO:0000256" key="4">
    <source>
        <dbReference type="ARBA" id="ARBA00022553"/>
    </source>
</evidence>
<comment type="caution">
    <text evidence="6">The sequence shown here is derived from an EMBL/GenBank/DDBJ whole genome shotgun (WGS) entry which is preliminary data.</text>
</comment>
<dbReference type="NCBIfam" id="TIGR01733">
    <property type="entry name" value="AA-adenyl-dom"/>
    <property type="match status" value="2"/>
</dbReference>
<dbReference type="Pfam" id="PF00501">
    <property type="entry name" value="AMP-binding"/>
    <property type="match status" value="2"/>
</dbReference>
<dbReference type="Proteomes" id="UP000238634">
    <property type="component" value="Unassembled WGS sequence"/>
</dbReference>
<dbReference type="InterPro" id="IPR009081">
    <property type="entry name" value="PP-bd_ACP"/>
</dbReference>
<dbReference type="PROSITE" id="PS00012">
    <property type="entry name" value="PHOSPHOPANTETHEINE"/>
    <property type="match status" value="2"/>
</dbReference>
<dbReference type="SUPFAM" id="SSF52777">
    <property type="entry name" value="CoA-dependent acyltransferases"/>
    <property type="match status" value="3"/>
</dbReference>
<dbReference type="CDD" id="cd05930">
    <property type="entry name" value="A_NRPS"/>
    <property type="match status" value="1"/>
</dbReference>
<dbReference type="Gene3D" id="3.30.559.30">
    <property type="entry name" value="Nonribosomal peptide synthetase, condensation domain"/>
    <property type="match status" value="2"/>
</dbReference>
<dbReference type="InterPro" id="IPR020806">
    <property type="entry name" value="PKS_PP-bd"/>
</dbReference>
<dbReference type="GO" id="GO:0043041">
    <property type="term" value="P:amino acid activation for nonribosomal peptide biosynthetic process"/>
    <property type="evidence" value="ECO:0007669"/>
    <property type="project" value="TreeGrafter"/>
</dbReference>
<dbReference type="Pfam" id="PF00550">
    <property type="entry name" value="PP-binding"/>
    <property type="match status" value="2"/>
</dbReference>
<dbReference type="NCBIfam" id="NF003417">
    <property type="entry name" value="PRK04813.1"/>
    <property type="match status" value="2"/>
</dbReference>
<evidence type="ECO:0000256" key="1">
    <source>
        <dbReference type="ARBA" id="ARBA00001957"/>
    </source>
</evidence>
<dbReference type="PROSITE" id="PS50075">
    <property type="entry name" value="CARRIER"/>
    <property type="match status" value="2"/>
</dbReference>
<dbReference type="FunFam" id="1.10.1200.10:FF:000005">
    <property type="entry name" value="Nonribosomal peptide synthetase 1"/>
    <property type="match status" value="1"/>
</dbReference>
<feature type="domain" description="Carrier" evidence="5">
    <location>
        <begin position="1836"/>
        <end position="1910"/>
    </location>
</feature>
<dbReference type="Gene3D" id="3.30.559.10">
    <property type="entry name" value="Chloramphenicol acetyltransferase-like domain"/>
    <property type="match status" value="1"/>
</dbReference>
<dbReference type="FunFam" id="3.30.559.10:FF:000012">
    <property type="entry name" value="Non-ribosomal peptide synthetase"/>
    <property type="match status" value="1"/>
</dbReference>
<dbReference type="Pfam" id="PF00668">
    <property type="entry name" value="Condensation"/>
    <property type="match status" value="2"/>
</dbReference>
<dbReference type="FunFam" id="3.30.559.30:FF:000001">
    <property type="entry name" value="Non-ribosomal peptide synthetase"/>
    <property type="match status" value="1"/>
</dbReference>
<dbReference type="InterPro" id="IPR001242">
    <property type="entry name" value="Condensation_dom"/>
</dbReference>
<name>A0A2T1DB21_9CYAN</name>
<dbReference type="CDD" id="cd19531">
    <property type="entry name" value="LCL_NRPS-like"/>
    <property type="match status" value="1"/>
</dbReference>
<sequence>MSQTRLQQNLWHYTGKNYQPHADFWRAQLAQLEAPFRLEGTFLLESPVEPDGSCWNVKETYPFELDASATQTLDTIAKQDLLATYIVIVSALTYLFSRYTGQPTILIDSPVLAVQEFGEAMGESVSLLFQVNETTSLKTFISTVSQIVSQSYSYQGFPYREMIATDQTKENLATNVVVWLPEIHGSCPDLSPYDWVIEIHKDSALHLTWRYNPRHCDRAFVQGFAQQLQHLFSAYTQLDTPLAHLEILSPAEQTKLVQDWAVGDRMERQPQTIHERFAAQVLKTPDNIAIQTPSRSLTYQELDVQANQLADHLRTQYDIQPDEPIGVMLGRSESLIIGLLSILKAGGTYVPIDPDTFSDRLEFLIRDAAPKVLLMELDSLPQLQNLLDIPMFAMDIQLSQLKQITHPPASLSQPSDLAYIIYTSGSTGIPKGVTVEHHSFVNMAIAQIDAFDIQPSDRILQFANSSFDASLSEIFMALFSGATVVLVDKATLVDRQQFLAYLDAQKVTVATFPPAYLRALEQPKFQHLRVMITAGETAYAQDADHYAQQLDYFNAYGPTETSVCTTIYKLEAGQPERGDIPLGNPIPNTAVYLLDPLLRPVPTGVVGEICVAGQGLARGYLHNPELTASKFVENPFVPGEKLYRTGDLARRLANGELLFGGRRDRQVKIRGYRIELGEIEAALYRIPGVTQSVAVTRTAHDNNQEILAYVVAPELESSQLRFELSQILPDYMLPVAFLLLEEFPLTPNGKIDYRALPTPEIAFGSSEASYDPPTTPIQASLAALWAEVLGLEKVGIHDNFFELGGHSLLATQLVSRIRDVLAVEIPQRHLFETPTIAGLSAVVESLRQTGSEVPTLAIVPINKTGTLPLSFAQQRIWFLDQLEGSSATYNIPADLHLQGSLNVTALEMAVQEIVRRHEILRTSFVLINETVVSVIAPTFSVTVPIVDLQRLPEEQSHEVQRLASIEEQRPFDLASDPLLRVNLLRLAEKSHVLLVTLHHIVSDGWSIGIFIREMAALYEAFSQGKPSPLPELTIQYADFAHWQRQWLSREVLEVQMNYWRQQLAGAPPLLELPIDRTRPLVQTFQGDIQYFQIDRALTQKLQSLSQKSGATLFMTLLAAFAVLLGRYSNQEDILVGSPIANRNRREVESLIGFFVNSLVLRADLQGNPTFQHLLSRVRQVAMDAYAHQDLPFEQLVEVLQPERSLSYSPLFQVMFVLHNTPMGKLELPGLTLTALKNESATAKFDLTLVMEETEEGLSGEWEYNTDLFDAATIARMARHFQNLIQGIVANPEQRISEFCFLEEVERHQLLVDWNHTQTEYSPGQRIHQMFEVQTRKTPNAIALAFADVQNAQQLTYWELNARANQLAHYLKKLGVRPEVLVGVYMERSLEMVVTLLGILKTGGAYVPLGPQMPQERLAFILKDAQVSVLLTQERLQAGLPNYGKHLVCLDTVWQTINQESQENPVSGVTAANLAYAIYTSGSTGKPKGVAVTHESVTNFLNSIKQQPGLTDQDILLAVTTVTFDIAGLELFLPLIVGAKLALTSDEEAVDGARLLEKLVKSQPTVMQATPATWRMLEAAGWEVSPQLKILCGGEALPQALADQLLEKAASVWNLYGPTEATIWSTIHSVSRPVKPSRVNLEPIGRPIANTQIYILDRNLQPVPVGVRGELYIGGAGLARGYLNRPDLTAEKFIPNPFSPEPGSRLYKTGDLARYLSDSTIEFLGRIDHQVKLKGFRVELGEIEAVLRQHPQVRETVVILREDQPGDKRLLAYIVTDSESIDTSEIRRFLSEKLPGYMLPSAFVQMEALPLTPNGKCDRHALPAPDASVNLATRFVAPRTPTEKILADIWAKVLRLAQVSIYNNFFELGGDSIVSIQVIAQAHQAGLQLTLKQLFQHQTIAELASVLDTTISAPSQQAIVTDPVPLIDRFESADAGDYKPSDFPLAKLDEEKLKKISSLFN</sequence>
<reference evidence="6 7" key="2">
    <citation type="submission" date="2018-03" db="EMBL/GenBank/DDBJ databases">
        <title>The ancient ancestry and fast evolution of plastids.</title>
        <authorList>
            <person name="Moore K.R."/>
            <person name="Magnabosco C."/>
            <person name="Momper L."/>
            <person name="Gold D.A."/>
            <person name="Bosak T."/>
            <person name="Fournier G.P."/>
        </authorList>
    </citation>
    <scope>NUCLEOTIDE SEQUENCE [LARGE SCALE GENOMIC DNA]</scope>
    <source>
        <strain evidence="6 7">ULC007</strain>
    </source>
</reference>
<dbReference type="Gene3D" id="1.10.1200.10">
    <property type="entry name" value="ACP-like"/>
    <property type="match status" value="2"/>
</dbReference>
<gene>
    <name evidence="6" type="ORF">C7B65_17940</name>
</gene>
<dbReference type="InterPro" id="IPR045851">
    <property type="entry name" value="AMP-bd_C_sf"/>
</dbReference>
<dbReference type="SUPFAM" id="SSF56801">
    <property type="entry name" value="Acetyl-CoA synthetase-like"/>
    <property type="match status" value="2"/>
</dbReference>
<evidence type="ECO:0000313" key="6">
    <source>
        <dbReference type="EMBL" id="PSB17679.1"/>
    </source>
</evidence>
<organism evidence="6 7">
    <name type="scientific">Phormidesmis priestleyi ULC007</name>
    <dbReference type="NCBI Taxonomy" id="1920490"/>
    <lineage>
        <taxon>Bacteria</taxon>
        <taxon>Bacillati</taxon>
        <taxon>Cyanobacteriota</taxon>
        <taxon>Cyanophyceae</taxon>
        <taxon>Leptolyngbyales</taxon>
        <taxon>Leptolyngbyaceae</taxon>
        <taxon>Phormidesmis</taxon>
    </lineage>
</organism>
<comment type="similarity">
    <text evidence="2">Belongs to the ATP-dependent AMP-binding enzyme family.</text>
</comment>
<dbReference type="Gene3D" id="3.40.50.980">
    <property type="match status" value="4"/>
</dbReference>
<evidence type="ECO:0000256" key="2">
    <source>
        <dbReference type="ARBA" id="ARBA00006432"/>
    </source>
</evidence>
<dbReference type="GO" id="GO:0072330">
    <property type="term" value="P:monocarboxylic acid biosynthetic process"/>
    <property type="evidence" value="ECO:0007669"/>
    <property type="project" value="UniProtKB-ARBA"/>
</dbReference>
<dbReference type="FunFam" id="3.40.50.12780:FF:000012">
    <property type="entry name" value="Non-ribosomal peptide synthetase"/>
    <property type="match status" value="2"/>
</dbReference>
<evidence type="ECO:0000256" key="3">
    <source>
        <dbReference type="ARBA" id="ARBA00022450"/>
    </source>
</evidence>